<organism evidence="1 2">
    <name type="scientific">Caerostris extrusa</name>
    <name type="common">Bark spider</name>
    <name type="synonym">Caerostris bankana</name>
    <dbReference type="NCBI Taxonomy" id="172846"/>
    <lineage>
        <taxon>Eukaryota</taxon>
        <taxon>Metazoa</taxon>
        <taxon>Ecdysozoa</taxon>
        <taxon>Arthropoda</taxon>
        <taxon>Chelicerata</taxon>
        <taxon>Arachnida</taxon>
        <taxon>Araneae</taxon>
        <taxon>Araneomorphae</taxon>
        <taxon>Entelegynae</taxon>
        <taxon>Araneoidea</taxon>
        <taxon>Araneidae</taxon>
        <taxon>Caerostris</taxon>
    </lineage>
</organism>
<evidence type="ECO:0000313" key="2">
    <source>
        <dbReference type="Proteomes" id="UP001054945"/>
    </source>
</evidence>
<evidence type="ECO:0000313" key="1">
    <source>
        <dbReference type="EMBL" id="GIZ01955.1"/>
    </source>
</evidence>
<proteinExistence type="predicted"/>
<dbReference type="EMBL" id="BPLR01001374">
    <property type="protein sequence ID" value="GIZ01955.1"/>
    <property type="molecule type" value="Genomic_DNA"/>
</dbReference>
<accession>A0AAV4Y671</accession>
<dbReference type="AlphaFoldDB" id="A0AAV4Y671"/>
<comment type="caution">
    <text evidence="1">The sequence shown here is derived from an EMBL/GenBank/DDBJ whole genome shotgun (WGS) entry which is preliminary data.</text>
</comment>
<gene>
    <name evidence="1" type="ORF">CEXT_40801</name>
</gene>
<protein>
    <submittedName>
        <fullName evidence="1">Uncharacterized protein</fullName>
    </submittedName>
</protein>
<reference evidence="1 2" key="1">
    <citation type="submission" date="2021-06" db="EMBL/GenBank/DDBJ databases">
        <title>Caerostris extrusa draft genome.</title>
        <authorList>
            <person name="Kono N."/>
            <person name="Arakawa K."/>
        </authorList>
    </citation>
    <scope>NUCLEOTIDE SEQUENCE [LARGE SCALE GENOMIC DNA]</scope>
</reference>
<sequence length="132" mass="15019">MDGKLTTRLHSIKESPKRFIHICSLKKDNPCLFNFTSSGKLLDFQKADVRYFPDGTDLTPSFCNTLRSGWENDKTVPFRYLEAFCLAFTTFLSAFLSPSKPLASSHYAVPEFNLSPQSSNIYVAIEIYKFLS</sequence>
<dbReference type="Proteomes" id="UP001054945">
    <property type="component" value="Unassembled WGS sequence"/>
</dbReference>
<name>A0AAV4Y671_CAEEX</name>
<keyword evidence="2" id="KW-1185">Reference proteome</keyword>